<dbReference type="Proteomes" id="UP000238415">
    <property type="component" value="Unassembled WGS sequence"/>
</dbReference>
<evidence type="ECO:0000313" key="3">
    <source>
        <dbReference type="Proteomes" id="UP000238415"/>
    </source>
</evidence>
<dbReference type="PANTHER" id="PTHR30032:SF4">
    <property type="entry name" value="AMIDASE ENHANCER"/>
    <property type="match status" value="1"/>
</dbReference>
<comment type="caution">
    <text evidence="2">The sequence shown here is derived from an EMBL/GenBank/DDBJ whole genome shotgun (WGS) entry which is preliminary data.</text>
</comment>
<dbReference type="Pfam" id="PF08486">
    <property type="entry name" value="SpoIID"/>
    <property type="match status" value="1"/>
</dbReference>
<feature type="domain" description="Sporulation stage II protein D amidase enhancer LytB N-terminal" evidence="1">
    <location>
        <begin position="48"/>
        <end position="156"/>
    </location>
</feature>
<dbReference type="NCBIfam" id="TIGR02669">
    <property type="entry name" value="SpoIID_LytB"/>
    <property type="match status" value="1"/>
</dbReference>
<sequence>MRKLLGIFIIFIFAAVIILPAVIIEGLSLFRPPVQVQEGRQLVRVYFHQTGTVQILPLEQYIAGVVAGEMPAEFAVEALKAQAVAARTYTLKKIEEARVKPDELHPHADICTDPAHCQAYADDDVLRRRWGLFNYWRYKNKIQEAVRATQGMVLTYQGKLIDPVYHANGGGRTERAADVWGRDLPYLQSVPSPWDKDAPRYQSTVAMTLEDLDRRLGVSLTAVPAASLSPGGGAIKVLERTATGRVKTIKIGGKTFAATELRRLLGLPSTDFTWQVQGDNLIFTVTGYGHGVGMSQYGANGMAREGKNFAEILAYYYRGTRIENR</sequence>
<accession>A0A2T0AKY2</accession>
<keyword evidence="3" id="KW-1185">Reference proteome</keyword>
<evidence type="ECO:0000313" key="2">
    <source>
        <dbReference type="EMBL" id="PRR69247.1"/>
    </source>
</evidence>
<gene>
    <name evidence="2" type="primary">lytB_2</name>
    <name evidence="2" type="ORF">MOHU_23440</name>
</gene>
<protein>
    <submittedName>
        <fullName evidence="2">Amidase enhancer</fullName>
    </submittedName>
</protein>
<dbReference type="OrthoDB" id="9794671at2"/>
<dbReference type="NCBIfam" id="TIGR02870">
    <property type="entry name" value="spore_II_D"/>
    <property type="match status" value="1"/>
</dbReference>
<dbReference type="InterPro" id="IPR013693">
    <property type="entry name" value="SpoIID/LytB_N"/>
</dbReference>
<reference evidence="2 3" key="1">
    <citation type="submission" date="2018-03" db="EMBL/GenBank/DDBJ databases">
        <title>Genome sequence of Moorella humiferrea DSM 23265.</title>
        <authorList>
            <person name="Poehlein A."/>
            <person name="Daniel R."/>
        </authorList>
    </citation>
    <scope>NUCLEOTIDE SEQUENCE [LARGE SCALE GENOMIC DNA]</scope>
    <source>
        <strain evidence="2 3">DSM 23265</strain>
    </source>
</reference>
<proteinExistence type="predicted"/>
<dbReference type="InterPro" id="IPR013486">
    <property type="entry name" value="SpoIID/LytB"/>
</dbReference>
<name>A0A2T0AKY2_9FIRM</name>
<dbReference type="InterPro" id="IPR014225">
    <property type="entry name" value="Spore_II_D_firmicutes"/>
</dbReference>
<dbReference type="RefSeq" id="WP_106006263.1">
    <property type="nucleotide sequence ID" value="NZ_CP136419.1"/>
</dbReference>
<dbReference type="InterPro" id="IPR051922">
    <property type="entry name" value="Bact_Sporulation_Assoc"/>
</dbReference>
<dbReference type="EMBL" id="PVXM01000056">
    <property type="protein sequence ID" value="PRR69247.1"/>
    <property type="molecule type" value="Genomic_DNA"/>
</dbReference>
<dbReference type="GO" id="GO:0030288">
    <property type="term" value="C:outer membrane-bounded periplasmic space"/>
    <property type="evidence" value="ECO:0007669"/>
    <property type="project" value="TreeGrafter"/>
</dbReference>
<dbReference type="GO" id="GO:0030435">
    <property type="term" value="P:sporulation resulting in formation of a cellular spore"/>
    <property type="evidence" value="ECO:0007669"/>
    <property type="project" value="InterPro"/>
</dbReference>
<dbReference type="PANTHER" id="PTHR30032">
    <property type="entry name" value="N-ACETYLMURAMOYL-L-ALANINE AMIDASE-RELATED"/>
    <property type="match status" value="1"/>
</dbReference>
<evidence type="ECO:0000259" key="1">
    <source>
        <dbReference type="Pfam" id="PF08486"/>
    </source>
</evidence>
<organism evidence="2 3">
    <name type="scientific">Neomoorella humiferrea</name>
    <dbReference type="NCBI Taxonomy" id="676965"/>
    <lineage>
        <taxon>Bacteria</taxon>
        <taxon>Bacillati</taxon>
        <taxon>Bacillota</taxon>
        <taxon>Clostridia</taxon>
        <taxon>Neomoorellales</taxon>
        <taxon>Neomoorellaceae</taxon>
        <taxon>Neomoorella</taxon>
    </lineage>
</organism>
<dbReference type="AlphaFoldDB" id="A0A2T0AKY2"/>